<protein>
    <submittedName>
        <fullName evidence="3">Uncharacterized protein</fullName>
    </submittedName>
</protein>
<name>A0ABY8U1V7_TETOB</name>
<evidence type="ECO:0000256" key="2">
    <source>
        <dbReference type="SAM" id="Phobius"/>
    </source>
</evidence>
<feature type="transmembrane region" description="Helical" evidence="2">
    <location>
        <begin position="351"/>
        <end position="368"/>
    </location>
</feature>
<dbReference type="EMBL" id="CP126213">
    <property type="protein sequence ID" value="WIA15200.1"/>
    <property type="molecule type" value="Genomic_DNA"/>
</dbReference>
<proteinExistence type="predicted"/>
<feature type="transmembrane region" description="Helical" evidence="2">
    <location>
        <begin position="311"/>
        <end position="331"/>
    </location>
</feature>
<evidence type="ECO:0000313" key="4">
    <source>
        <dbReference type="Proteomes" id="UP001244341"/>
    </source>
</evidence>
<keyword evidence="2" id="KW-0472">Membrane</keyword>
<sequence length="588" mass="62351">MGRACSISTSYASFEAELEGSILQHTGAVDYYLETQAPKWTSSNDEHATQQRLHSLFIGDMNTSFWQAFTHSRGEISMLDDSPCQMRAACPATAHDAFKATQLLRSSTKRIPRRHPLQGECRLEQYLQHDLQRYIDMREELDDQTSGCDAAVLQQPAAAAGSTAALAGEQQQQQQGSASHLPFVMEDDAEIAAQKLAARARMAELEGGEASAAAAAANTCAAAASTAALPAGKAPAGKCLAEDAEGSSGWEPGSVHSSRVPQRPRGLTGLVHGQQRSSGGAELYSLAMGLQGKGEAAMFGGAATRLQAVRFFQTMAAGLLLCLALLPALWALQAWTGGGSSAWLSAKLHSAGAYFYVPLASLALLWVFRSTLLLRPPLLHFPNAELEGRYLLWSNSGKLCVDALFQALLLLVGGCLWARLKHTGLAGGEEAASAHARMLLATVSMMGCGLPGVLLLLLLRSGNYAAWREQLLAGSRVASMLALLAMQLSAPDDAAGALPLSMPFVALAQLMGIACMQVRLATFVPCQVLHLLVLLLRSHAQSAPLLIVQLFGGGLCLPCLLLHSMELYSRKAFLANFTSGAGGKQKVA</sequence>
<keyword evidence="4" id="KW-1185">Reference proteome</keyword>
<evidence type="ECO:0000313" key="3">
    <source>
        <dbReference type="EMBL" id="WIA15200.1"/>
    </source>
</evidence>
<feature type="transmembrane region" description="Helical" evidence="2">
    <location>
        <begin position="399"/>
        <end position="419"/>
    </location>
</feature>
<feature type="transmembrane region" description="Helical" evidence="2">
    <location>
        <begin position="520"/>
        <end position="537"/>
    </location>
</feature>
<organism evidence="3 4">
    <name type="scientific">Tetradesmus obliquus</name>
    <name type="common">Green alga</name>
    <name type="synonym">Acutodesmus obliquus</name>
    <dbReference type="NCBI Taxonomy" id="3088"/>
    <lineage>
        <taxon>Eukaryota</taxon>
        <taxon>Viridiplantae</taxon>
        <taxon>Chlorophyta</taxon>
        <taxon>core chlorophytes</taxon>
        <taxon>Chlorophyceae</taxon>
        <taxon>CS clade</taxon>
        <taxon>Sphaeropleales</taxon>
        <taxon>Scenedesmaceae</taxon>
        <taxon>Tetradesmus</taxon>
    </lineage>
</organism>
<feature type="region of interest" description="Disordered" evidence="1">
    <location>
        <begin position="244"/>
        <end position="263"/>
    </location>
</feature>
<gene>
    <name evidence="3" type="ORF">OEZ85_001880</name>
</gene>
<feature type="transmembrane region" description="Helical" evidence="2">
    <location>
        <begin position="471"/>
        <end position="488"/>
    </location>
</feature>
<keyword evidence="2" id="KW-1133">Transmembrane helix</keyword>
<accession>A0ABY8U1V7</accession>
<dbReference type="Proteomes" id="UP001244341">
    <property type="component" value="Chromosome 6b"/>
</dbReference>
<feature type="transmembrane region" description="Helical" evidence="2">
    <location>
        <begin position="439"/>
        <end position="459"/>
    </location>
</feature>
<reference evidence="3 4" key="1">
    <citation type="submission" date="2023-05" db="EMBL/GenBank/DDBJ databases">
        <title>A 100% complete, gapless, phased diploid assembly of the Scenedesmus obliquus UTEX 3031 genome.</title>
        <authorList>
            <person name="Biondi T.C."/>
            <person name="Hanschen E.R."/>
            <person name="Kwon T."/>
            <person name="Eng W."/>
            <person name="Kruse C.P.S."/>
            <person name="Koehler S.I."/>
            <person name="Kunde Y."/>
            <person name="Gleasner C.D."/>
            <person name="You Mak K.T."/>
            <person name="Polle J."/>
            <person name="Hovde B.T."/>
            <person name="Starkenburg S.R."/>
        </authorList>
    </citation>
    <scope>NUCLEOTIDE SEQUENCE [LARGE SCALE GENOMIC DNA]</scope>
    <source>
        <strain evidence="3 4">DOE0152z</strain>
    </source>
</reference>
<feature type="transmembrane region" description="Helical" evidence="2">
    <location>
        <begin position="543"/>
        <end position="562"/>
    </location>
</feature>
<evidence type="ECO:0000256" key="1">
    <source>
        <dbReference type="SAM" id="MobiDB-lite"/>
    </source>
</evidence>
<keyword evidence="2" id="KW-0812">Transmembrane</keyword>